<reference evidence="2 3" key="1">
    <citation type="submission" date="2014-02" db="EMBL/GenBank/DDBJ databases">
        <authorList>
            <person name="Sears C."/>
            <person name="Carroll K."/>
            <person name="Sack B.R."/>
            <person name="Qadri F."/>
            <person name="Myers L.L."/>
            <person name="Chung G.-T."/>
            <person name="Escheverria P."/>
            <person name="Fraser C.M."/>
            <person name="Sadzewicz L."/>
            <person name="Shefchek K.A."/>
            <person name="Tallon L."/>
            <person name="Das S.P."/>
            <person name="Daugherty S."/>
            <person name="Mongodin E.F."/>
        </authorList>
    </citation>
    <scope>NUCLEOTIDE SEQUENCE [LARGE SCALE GENOMIC DNA]</scope>
    <source>
        <strain evidence="3">3988T(B)14</strain>
    </source>
</reference>
<name>A0A015SVQ4_BACFG</name>
<dbReference type="AlphaFoldDB" id="A0A015SVQ4"/>
<sequence length="242" mass="28141">MKRIVLLFISIWIAFAAYGEDNHKKERHPDDRKINVGIRGGFNSSMFLVSDLKIKDVTIDEIQNNYKIGYFGALFMRLNMKRHFIQPEISYNISRCEISFDKLGSQHPDIEPDYASVSSTIHSIDFPLLYGYHVVKQGPYTMSLFAGPKLRYLWNKKNKITFENFDQQGIHEKLYPFNVSAVIGVSVNISRIFFDFRYEQGLHNLSKSVTYDNIDMEGRPEVSNITFRRRDNVLSFSLGVIF</sequence>
<protein>
    <submittedName>
        <fullName evidence="2">Outer membrane beta-barrel domain protein</fullName>
    </submittedName>
</protein>
<gene>
    <name evidence="2" type="ORF">M124_1891</name>
</gene>
<proteinExistence type="predicted"/>
<evidence type="ECO:0000259" key="1">
    <source>
        <dbReference type="Pfam" id="PF13568"/>
    </source>
</evidence>
<feature type="domain" description="Outer membrane protein beta-barrel" evidence="1">
    <location>
        <begin position="27"/>
        <end position="205"/>
    </location>
</feature>
<dbReference type="InterPro" id="IPR025665">
    <property type="entry name" value="Beta-barrel_OMP_2"/>
</dbReference>
<dbReference type="Proteomes" id="UP000020529">
    <property type="component" value="Unassembled WGS sequence"/>
</dbReference>
<dbReference type="GeneID" id="60365763"/>
<evidence type="ECO:0000313" key="2">
    <source>
        <dbReference type="EMBL" id="EXY74352.1"/>
    </source>
</evidence>
<dbReference type="RefSeq" id="WP_005787542.1">
    <property type="nucleotide sequence ID" value="NZ_JGCY01000294.1"/>
</dbReference>
<dbReference type="PATRIC" id="fig|1339315.3.peg.2646"/>
<comment type="caution">
    <text evidence="2">The sequence shown here is derived from an EMBL/GenBank/DDBJ whole genome shotgun (WGS) entry which is preliminary data.</text>
</comment>
<dbReference type="EMBL" id="JGCY01000294">
    <property type="protein sequence ID" value="EXY74352.1"/>
    <property type="molecule type" value="Genomic_DNA"/>
</dbReference>
<organism evidence="2 3">
    <name type="scientific">Bacteroides fragilis str. 3988T(B)14</name>
    <dbReference type="NCBI Taxonomy" id="1339315"/>
    <lineage>
        <taxon>Bacteria</taxon>
        <taxon>Pseudomonadati</taxon>
        <taxon>Bacteroidota</taxon>
        <taxon>Bacteroidia</taxon>
        <taxon>Bacteroidales</taxon>
        <taxon>Bacteroidaceae</taxon>
        <taxon>Bacteroides</taxon>
    </lineage>
</organism>
<evidence type="ECO:0000313" key="3">
    <source>
        <dbReference type="Proteomes" id="UP000020529"/>
    </source>
</evidence>
<dbReference type="Pfam" id="PF13568">
    <property type="entry name" value="OMP_b-brl_2"/>
    <property type="match status" value="1"/>
</dbReference>
<accession>A0A015SVQ4</accession>